<dbReference type="PANTHER" id="PTHR22916">
    <property type="entry name" value="GLYCOSYLTRANSFERASE"/>
    <property type="match status" value="1"/>
</dbReference>
<protein>
    <submittedName>
        <fullName evidence="4">Glycosyl transferase family 2</fullName>
    </submittedName>
</protein>
<organism evidence="4 5">
    <name type="scientific">Bifidobacterium pseudolongum subsp. globosum</name>
    <dbReference type="NCBI Taxonomy" id="1690"/>
    <lineage>
        <taxon>Bacteria</taxon>
        <taxon>Bacillati</taxon>
        <taxon>Actinomycetota</taxon>
        <taxon>Actinomycetes</taxon>
        <taxon>Bifidobacteriales</taxon>
        <taxon>Bifidobacteriaceae</taxon>
        <taxon>Bifidobacterium</taxon>
    </lineage>
</organism>
<keyword evidence="1" id="KW-0328">Glycosyltransferase</keyword>
<evidence type="ECO:0000313" key="5">
    <source>
        <dbReference type="Proteomes" id="UP000291187"/>
    </source>
</evidence>
<name>A0A4Q5A3R1_9BIFI</name>
<dbReference type="PANTHER" id="PTHR22916:SF51">
    <property type="entry name" value="GLYCOSYLTRANSFERASE EPSH-RELATED"/>
    <property type="match status" value="1"/>
</dbReference>
<sequence>MSGKVSVIVPVYNNENYLEQCVESIIHQTYDNIEILLINDGSTDSSASICDKLCETDARIQVFHISNGGPGRARNIGLESAQGEYILFVDSDDWIECNAIEELISVMDSDGTDLVCFNFDAFDNNQVYSRETLVKNPFPAISISSSRKTLEFIYEQKLDNYSWSFFYKTSSMKRYNMKYDIKYHFLEDMIMLNRYLRNPLTVSYLNEVLYHYRINTNSLTHIVDYKRILDATDTVGELSKILLNEGRLPLYSDFCLYQIMHSDNRSILKAHPQLDKKRKELSRMLYSNIDGKSIKLKFTYLLYQMNLFYKVYNTYMRHKNSLKDKIGKKDS</sequence>
<keyword evidence="2 4" id="KW-0808">Transferase</keyword>
<evidence type="ECO:0000256" key="2">
    <source>
        <dbReference type="ARBA" id="ARBA00022679"/>
    </source>
</evidence>
<feature type="domain" description="Glycosyltransferase 2-like" evidence="3">
    <location>
        <begin position="6"/>
        <end position="140"/>
    </location>
</feature>
<reference evidence="4 5" key="1">
    <citation type="submission" date="2018-12" db="EMBL/GenBank/DDBJ databases">
        <title>Unveiling genomic diversity among members of the Bifidobacterium pseudolongum species, a widely distributed gut commensal of the animal kingdom.</title>
        <authorList>
            <person name="Lugli G.A."/>
            <person name="Duranti S."/>
            <person name="Albert K."/>
            <person name="Mancabelli L."/>
            <person name="Napoli S."/>
            <person name="Viappiani A."/>
            <person name="Anzalone R."/>
            <person name="Longhi G."/>
            <person name="Milani C."/>
            <person name="Turroni F."/>
            <person name="Alessandri G."/>
            <person name="Sela D.A."/>
            <person name="Van Sinderen D."/>
            <person name="Ventura M."/>
        </authorList>
    </citation>
    <scope>NUCLEOTIDE SEQUENCE [LARGE SCALE GENOMIC DNA]</scope>
    <source>
        <strain evidence="4 5">2071B</strain>
    </source>
</reference>
<dbReference type="InterPro" id="IPR029044">
    <property type="entry name" value="Nucleotide-diphossugar_trans"/>
</dbReference>
<proteinExistence type="predicted"/>
<dbReference type="RefSeq" id="WP_129864676.1">
    <property type="nucleotide sequence ID" value="NZ_RYUM01000021.1"/>
</dbReference>
<comment type="caution">
    <text evidence="4">The sequence shown here is derived from an EMBL/GenBank/DDBJ whole genome shotgun (WGS) entry which is preliminary data.</text>
</comment>
<dbReference type="CDD" id="cd00761">
    <property type="entry name" value="Glyco_tranf_GTA_type"/>
    <property type="match status" value="1"/>
</dbReference>
<dbReference type="GO" id="GO:0016757">
    <property type="term" value="F:glycosyltransferase activity"/>
    <property type="evidence" value="ECO:0007669"/>
    <property type="project" value="UniProtKB-KW"/>
</dbReference>
<gene>
    <name evidence="4" type="ORF">PG2071B_1509</name>
</gene>
<dbReference type="AlphaFoldDB" id="A0A4Q5A3R1"/>
<dbReference type="SUPFAM" id="SSF53448">
    <property type="entry name" value="Nucleotide-diphospho-sugar transferases"/>
    <property type="match status" value="1"/>
</dbReference>
<dbReference type="Pfam" id="PF00535">
    <property type="entry name" value="Glycos_transf_2"/>
    <property type="match status" value="1"/>
</dbReference>
<accession>A0A4Q5A3R1</accession>
<evidence type="ECO:0000313" key="4">
    <source>
        <dbReference type="EMBL" id="RYQ17666.1"/>
    </source>
</evidence>
<dbReference type="Proteomes" id="UP000291187">
    <property type="component" value="Unassembled WGS sequence"/>
</dbReference>
<evidence type="ECO:0000259" key="3">
    <source>
        <dbReference type="Pfam" id="PF00535"/>
    </source>
</evidence>
<dbReference type="EMBL" id="RYUM01000021">
    <property type="protein sequence ID" value="RYQ17666.1"/>
    <property type="molecule type" value="Genomic_DNA"/>
</dbReference>
<dbReference type="InterPro" id="IPR001173">
    <property type="entry name" value="Glyco_trans_2-like"/>
</dbReference>
<dbReference type="Gene3D" id="3.90.550.10">
    <property type="entry name" value="Spore Coat Polysaccharide Biosynthesis Protein SpsA, Chain A"/>
    <property type="match status" value="1"/>
</dbReference>
<evidence type="ECO:0000256" key="1">
    <source>
        <dbReference type="ARBA" id="ARBA00022676"/>
    </source>
</evidence>